<proteinExistence type="predicted"/>
<keyword evidence="4" id="KW-1185">Reference proteome</keyword>
<evidence type="ECO:0000313" key="3">
    <source>
        <dbReference type="EMBL" id="RDB28022.1"/>
    </source>
</evidence>
<dbReference type="OrthoDB" id="3178264at2759"/>
<gene>
    <name evidence="3" type="ORF">Hypma_002207</name>
</gene>
<keyword evidence="2" id="KW-0732">Signal</keyword>
<evidence type="ECO:0000313" key="4">
    <source>
        <dbReference type="Proteomes" id="UP000076154"/>
    </source>
</evidence>
<feature type="chain" id="PRO_5016810108" evidence="2">
    <location>
        <begin position="23"/>
        <end position="315"/>
    </location>
</feature>
<evidence type="ECO:0000256" key="1">
    <source>
        <dbReference type="SAM" id="MobiDB-lite"/>
    </source>
</evidence>
<feature type="signal peptide" evidence="2">
    <location>
        <begin position="1"/>
        <end position="22"/>
    </location>
</feature>
<feature type="region of interest" description="Disordered" evidence="1">
    <location>
        <begin position="159"/>
        <end position="178"/>
    </location>
</feature>
<protein>
    <submittedName>
        <fullName evidence="3">Uncharacterized protein</fullName>
    </submittedName>
</protein>
<name>A0A369K368_HYPMA</name>
<dbReference type="Proteomes" id="UP000076154">
    <property type="component" value="Unassembled WGS sequence"/>
</dbReference>
<comment type="caution">
    <text evidence="3">The sequence shown here is derived from an EMBL/GenBank/DDBJ whole genome shotgun (WGS) entry which is preliminary data.</text>
</comment>
<dbReference type="STRING" id="39966.A0A369K368"/>
<reference evidence="3" key="1">
    <citation type="submission" date="2018-04" db="EMBL/GenBank/DDBJ databases">
        <title>Whole genome sequencing of Hypsizygus marmoreus.</title>
        <authorList>
            <person name="Choi I.-G."/>
            <person name="Min B."/>
            <person name="Kim J.-G."/>
            <person name="Kim S."/>
            <person name="Oh Y.-L."/>
            <person name="Kong W.-S."/>
            <person name="Park H."/>
            <person name="Jeong J."/>
            <person name="Song E.-S."/>
        </authorList>
    </citation>
    <scope>NUCLEOTIDE SEQUENCE [LARGE SCALE GENOMIC DNA]</scope>
    <source>
        <strain evidence="3">51987-8</strain>
    </source>
</reference>
<evidence type="ECO:0000256" key="2">
    <source>
        <dbReference type="SAM" id="SignalP"/>
    </source>
</evidence>
<dbReference type="AlphaFoldDB" id="A0A369K368"/>
<dbReference type="InParanoid" id="A0A369K368"/>
<sequence length="315" mass="30947">MAPFTLSFLVISLAACQLGVQAAPVGNLKCNLAAINTVTNLSAANKAVDSLADIAINADDAALANALTDAQLGLDDADSAVQDIAAALRAKQPASTALRDKAIGGLTQAKTALDAIQGASGAAASPLKEAKAKVAAALAAGQQVVANCAAEADATQVSNAAATPAEPNAAADASQETNTNNLKAATKTEKRQIGNLRCNINRLQTVGNLAKSNKAVAKLATASASDSIAADAAQTAKDGLAGAKAGIATIAKDLLTGQKASAEARTQTLDGLNQAKTALAGITSTDAAVTAAVADAQQKVDATLAAGGNVVANCK</sequence>
<accession>A0A369K368</accession>
<dbReference type="EMBL" id="LUEZ02000013">
    <property type="protein sequence ID" value="RDB28022.1"/>
    <property type="molecule type" value="Genomic_DNA"/>
</dbReference>
<organism evidence="3 4">
    <name type="scientific">Hypsizygus marmoreus</name>
    <name type="common">White beech mushroom</name>
    <name type="synonym">Agaricus marmoreus</name>
    <dbReference type="NCBI Taxonomy" id="39966"/>
    <lineage>
        <taxon>Eukaryota</taxon>
        <taxon>Fungi</taxon>
        <taxon>Dikarya</taxon>
        <taxon>Basidiomycota</taxon>
        <taxon>Agaricomycotina</taxon>
        <taxon>Agaricomycetes</taxon>
        <taxon>Agaricomycetidae</taxon>
        <taxon>Agaricales</taxon>
        <taxon>Tricholomatineae</taxon>
        <taxon>Lyophyllaceae</taxon>
        <taxon>Hypsizygus</taxon>
    </lineage>
</organism>